<name>A0ABD2QGC7_9PLAT</name>
<proteinExistence type="predicted"/>
<keyword evidence="2" id="KW-1185">Reference proteome</keyword>
<gene>
    <name evidence="1" type="ORF">Ciccas_002749</name>
</gene>
<evidence type="ECO:0000313" key="2">
    <source>
        <dbReference type="Proteomes" id="UP001626550"/>
    </source>
</evidence>
<comment type="caution">
    <text evidence="1">The sequence shown here is derived from an EMBL/GenBank/DDBJ whole genome shotgun (WGS) entry which is preliminary data.</text>
</comment>
<dbReference type="Proteomes" id="UP001626550">
    <property type="component" value="Unassembled WGS sequence"/>
</dbReference>
<reference evidence="1 2" key="1">
    <citation type="submission" date="2024-11" db="EMBL/GenBank/DDBJ databases">
        <title>Adaptive evolution of stress response genes in parasites aligns with host niche diversity.</title>
        <authorList>
            <person name="Hahn C."/>
            <person name="Resl P."/>
        </authorList>
    </citation>
    <scope>NUCLEOTIDE SEQUENCE [LARGE SCALE GENOMIC DNA]</scope>
    <source>
        <strain evidence="1">EGGRZ-B1_66</strain>
        <tissue evidence="1">Body</tissue>
    </source>
</reference>
<organism evidence="1 2">
    <name type="scientific">Cichlidogyrus casuarinus</name>
    <dbReference type="NCBI Taxonomy" id="1844966"/>
    <lineage>
        <taxon>Eukaryota</taxon>
        <taxon>Metazoa</taxon>
        <taxon>Spiralia</taxon>
        <taxon>Lophotrochozoa</taxon>
        <taxon>Platyhelminthes</taxon>
        <taxon>Monogenea</taxon>
        <taxon>Monopisthocotylea</taxon>
        <taxon>Dactylogyridea</taxon>
        <taxon>Ancyrocephalidae</taxon>
        <taxon>Cichlidogyrus</taxon>
    </lineage>
</organism>
<protein>
    <submittedName>
        <fullName evidence="1">Uncharacterized protein</fullName>
    </submittedName>
</protein>
<sequence>MKGYDLVTEKQMDETHIVDLTSKKPSFLRIPVSEKFRVVANEDSFNLVAIQLSKLEPTTTTKSFTPASITSGKRPTRKAKEKAILHNFSKSDPEVSNIDREKTVCTVVAQWNFPCPLFLENHFSKHCSLSLALCPLCKLSVARAKWLFESGHFQSLLTCIWDTKRITL</sequence>
<dbReference type="EMBL" id="JBJKFK010000226">
    <property type="protein sequence ID" value="KAL3318585.1"/>
    <property type="molecule type" value="Genomic_DNA"/>
</dbReference>
<accession>A0ABD2QGC7</accession>
<dbReference type="AlphaFoldDB" id="A0ABD2QGC7"/>
<evidence type="ECO:0000313" key="1">
    <source>
        <dbReference type="EMBL" id="KAL3318585.1"/>
    </source>
</evidence>